<dbReference type="OMA" id="LLEINWW"/>
<sequence length="233" mass="27611">MNEKRLQIIEKLLLLEINWWKSNCQLADELTKEGYNTNNLLFFSEILFLLESFNDSNDSKRSPEKSMVLISEFKDEKFFKSYLENVLIESGLFREYSNIRYQIINCLTTTNCQFEPALIVYNSNSMKFQQLLGSSINTIQNNTQNDQHFTLELKEIVLSQLLDYPYPLCENYNSDNSPVMLDIGYFFGDKLVTSYYLSNEQLQTRKHIEHFQIYSRIFINYFNIPLKLKISNI</sequence>
<protein>
    <submittedName>
        <fullName evidence="1">Uncharacterized protein</fullName>
    </submittedName>
</protein>
<name>A0A151ZEW8_TIELA</name>
<evidence type="ECO:0000313" key="1">
    <source>
        <dbReference type="EMBL" id="KYQ92506.1"/>
    </source>
</evidence>
<dbReference type="STRING" id="361077.A0A151ZEW8"/>
<reference evidence="1 2" key="1">
    <citation type="submission" date="2015-12" db="EMBL/GenBank/DDBJ databases">
        <title>Dictyostelia acquired genes for synthesis and detection of signals that induce cell-type specialization by lateral gene transfer from prokaryotes.</title>
        <authorList>
            <person name="Gloeckner G."/>
            <person name="Schaap P."/>
        </authorList>
    </citation>
    <scope>NUCLEOTIDE SEQUENCE [LARGE SCALE GENOMIC DNA]</scope>
    <source>
        <strain evidence="1 2">TK</strain>
    </source>
</reference>
<dbReference type="Proteomes" id="UP000076078">
    <property type="component" value="Unassembled WGS sequence"/>
</dbReference>
<keyword evidence="2" id="KW-1185">Reference proteome</keyword>
<dbReference type="EMBL" id="LODT01000029">
    <property type="protein sequence ID" value="KYQ92506.1"/>
    <property type="molecule type" value="Genomic_DNA"/>
</dbReference>
<evidence type="ECO:0000313" key="2">
    <source>
        <dbReference type="Proteomes" id="UP000076078"/>
    </source>
</evidence>
<dbReference type="AlphaFoldDB" id="A0A151ZEW8"/>
<accession>A0A151ZEW8</accession>
<organism evidence="1 2">
    <name type="scientific">Tieghemostelium lacteum</name>
    <name type="common">Slime mold</name>
    <name type="synonym">Dictyostelium lacteum</name>
    <dbReference type="NCBI Taxonomy" id="361077"/>
    <lineage>
        <taxon>Eukaryota</taxon>
        <taxon>Amoebozoa</taxon>
        <taxon>Evosea</taxon>
        <taxon>Eumycetozoa</taxon>
        <taxon>Dictyostelia</taxon>
        <taxon>Dictyosteliales</taxon>
        <taxon>Raperosteliaceae</taxon>
        <taxon>Tieghemostelium</taxon>
    </lineage>
</organism>
<gene>
    <name evidence="1" type="ORF">DLAC_06496</name>
</gene>
<dbReference type="InParanoid" id="A0A151ZEW8"/>
<proteinExistence type="predicted"/>
<comment type="caution">
    <text evidence="1">The sequence shown here is derived from an EMBL/GenBank/DDBJ whole genome shotgun (WGS) entry which is preliminary data.</text>
</comment>